<evidence type="ECO:0000313" key="3">
    <source>
        <dbReference type="Proteomes" id="UP000321533"/>
    </source>
</evidence>
<sequence>MKKFLNAIIVIGLTACNQTIPKGDTKTMDFGSFTIETPQSWTAIKEHGMDSYVGSIAIDDKDTIGFDLGWYSNRLYEYDPTILDSSMMANIDTSMIDTSEVIFVKNRMKVDPDTYRKNNVLWDTIDGRKAKIVYPRKSGIGTTGVYIDSLWVSGSDVDRFNLYGENLTPDNEKKVLQALRTLKFRKKTLPTTKAFAKAWLTSRICTAVILIIFYSCRTLSIWQ</sequence>
<dbReference type="EMBL" id="CP042435">
    <property type="protein sequence ID" value="QEC66229.1"/>
    <property type="molecule type" value="Genomic_DNA"/>
</dbReference>
<keyword evidence="3" id="KW-1185">Reference proteome</keyword>
<keyword evidence="1" id="KW-1133">Transmembrane helix</keyword>
<gene>
    <name evidence="2" type="ORF">FRZ67_02490</name>
</gene>
<feature type="transmembrane region" description="Helical" evidence="1">
    <location>
        <begin position="194"/>
        <end position="214"/>
    </location>
</feature>
<dbReference type="OrthoDB" id="676083at2"/>
<reference evidence="2 3" key="1">
    <citation type="journal article" date="2016" name="Int. J. Syst. Evol. Microbiol.">
        <title>Panacibacter ginsenosidivorans gen. nov., sp. nov., with ginsenoside converting activity isolated from soil of a ginseng field.</title>
        <authorList>
            <person name="Siddiqi M.Z."/>
            <person name="Muhammad Shafi S."/>
            <person name="Choi K.D."/>
            <person name="Im W.T."/>
        </authorList>
    </citation>
    <scope>NUCLEOTIDE SEQUENCE [LARGE SCALE GENOMIC DNA]</scope>
    <source>
        <strain evidence="2 3">Gsoil1550</strain>
    </source>
</reference>
<proteinExistence type="predicted"/>
<keyword evidence="1" id="KW-0472">Membrane</keyword>
<evidence type="ECO:0000313" key="2">
    <source>
        <dbReference type="EMBL" id="QEC66229.1"/>
    </source>
</evidence>
<dbReference type="Proteomes" id="UP000321533">
    <property type="component" value="Chromosome"/>
</dbReference>
<protein>
    <recommendedName>
        <fullName evidence="4">Lipoprotein</fullName>
    </recommendedName>
</protein>
<accession>A0A5B8V4V8</accession>
<evidence type="ECO:0008006" key="4">
    <source>
        <dbReference type="Google" id="ProtNLM"/>
    </source>
</evidence>
<name>A0A5B8V4V8_9BACT</name>
<dbReference type="PROSITE" id="PS51257">
    <property type="entry name" value="PROKAR_LIPOPROTEIN"/>
    <property type="match status" value="1"/>
</dbReference>
<evidence type="ECO:0000256" key="1">
    <source>
        <dbReference type="SAM" id="Phobius"/>
    </source>
</evidence>
<dbReference type="KEGG" id="pgin:FRZ67_02490"/>
<dbReference type="AlphaFoldDB" id="A0A5B8V4V8"/>
<keyword evidence="1" id="KW-0812">Transmembrane</keyword>
<organism evidence="2 3">
    <name type="scientific">Panacibacter ginsenosidivorans</name>
    <dbReference type="NCBI Taxonomy" id="1813871"/>
    <lineage>
        <taxon>Bacteria</taxon>
        <taxon>Pseudomonadati</taxon>
        <taxon>Bacteroidota</taxon>
        <taxon>Chitinophagia</taxon>
        <taxon>Chitinophagales</taxon>
        <taxon>Chitinophagaceae</taxon>
        <taxon>Panacibacter</taxon>
    </lineage>
</organism>
<dbReference type="RefSeq" id="WP_147188029.1">
    <property type="nucleotide sequence ID" value="NZ_CP042435.1"/>
</dbReference>